<dbReference type="SUPFAM" id="SSF53474">
    <property type="entry name" value="alpha/beta-Hydrolases"/>
    <property type="match status" value="1"/>
</dbReference>
<dbReference type="GeneID" id="18874546"/>
<dbReference type="GO" id="GO:0016787">
    <property type="term" value="F:hydrolase activity"/>
    <property type="evidence" value="ECO:0007669"/>
    <property type="project" value="UniProtKB-KW"/>
</dbReference>
<dbReference type="GO" id="GO:0005737">
    <property type="term" value="C:cytoplasm"/>
    <property type="evidence" value="ECO:0007669"/>
    <property type="project" value="TreeGrafter"/>
</dbReference>
<accession>G3ASF3</accession>
<evidence type="ECO:0000259" key="3">
    <source>
        <dbReference type="Pfam" id="PF03959"/>
    </source>
</evidence>
<dbReference type="RefSeq" id="XP_007377103.1">
    <property type="nucleotide sequence ID" value="XM_007377041.1"/>
</dbReference>
<dbReference type="InParanoid" id="G3ASF3"/>
<dbReference type="eggNOG" id="KOG2551">
    <property type="taxonomic scope" value="Eukaryota"/>
</dbReference>
<feature type="region of interest" description="Disordered" evidence="2">
    <location>
        <begin position="254"/>
        <end position="279"/>
    </location>
</feature>
<dbReference type="KEGG" id="spaa:SPAPADRAFT_62998"/>
<dbReference type="InterPro" id="IPR029058">
    <property type="entry name" value="AB_hydrolase_fold"/>
</dbReference>
<dbReference type="OMA" id="EEPRGWW"/>
<dbReference type="Proteomes" id="UP000000709">
    <property type="component" value="Unassembled WGS sequence"/>
</dbReference>
<dbReference type="InterPro" id="IPR005645">
    <property type="entry name" value="FSH-like_dom"/>
</dbReference>
<organism evidence="5">
    <name type="scientific">Spathaspora passalidarum (strain NRRL Y-27907 / 11-Y1)</name>
    <dbReference type="NCBI Taxonomy" id="619300"/>
    <lineage>
        <taxon>Eukaryota</taxon>
        <taxon>Fungi</taxon>
        <taxon>Dikarya</taxon>
        <taxon>Ascomycota</taxon>
        <taxon>Saccharomycotina</taxon>
        <taxon>Pichiomycetes</taxon>
        <taxon>Debaryomycetaceae</taxon>
        <taxon>Spathaspora</taxon>
    </lineage>
</organism>
<dbReference type="Gene3D" id="3.40.50.1820">
    <property type="entry name" value="alpha/beta hydrolase"/>
    <property type="match status" value="1"/>
</dbReference>
<name>G3ASF3_SPAPN</name>
<keyword evidence="5" id="KW-1185">Reference proteome</keyword>
<dbReference type="Pfam" id="PF03959">
    <property type="entry name" value="FSH1"/>
    <property type="match status" value="1"/>
</dbReference>
<evidence type="ECO:0000256" key="1">
    <source>
        <dbReference type="ARBA" id="ARBA00022801"/>
    </source>
</evidence>
<evidence type="ECO:0000313" key="4">
    <source>
        <dbReference type="EMBL" id="EGW31070.1"/>
    </source>
</evidence>
<dbReference type="InterPro" id="IPR050593">
    <property type="entry name" value="LovG"/>
</dbReference>
<dbReference type="HOGENOM" id="CLU_051938_2_0_1"/>
<reference evidence="4 5" key="1">
    <citation type="journal article" date="2011" name="Proc. Natl. Acad. Sci. U.S.A.">
        <title>Comparative genomics of xylose-fermenting fungi for enhanced biofuel production.</title>
        <authorList>
            <person name="Wohlbach D.J."/>
            <person name="Kuo A."/>
            <person name="Sato T.K."/>
            <person name="Potts K.M."/>
            <person name="Salamov A.A."/>
            <person name="LaButti K.M."/>
            <person name="Sun H."/>
            <person name="Clum A."/>
            <person name="Pangilinan J.L."/>
            <person name="Lindquist E.A."/>
            <person name="Lucas S."/>
            <person name="Lapidus A."/>
            <person name="Jin M."/>
            <person name="Gunawan C."/>
            <person name="Balan V."/>
            <person name="Dale B.E."/>
            <person name="Jeffries T.W."/>
            <person name="Zinkel R."/>
            <person name="Barry K.W."/>
            <person name="Grigoriev I.V."/>
            <person name="Gasch A.P."/>
        </authorList>
    </citation>
    <scope>NUCLEOTIDE SEQUENCE [LARGE SCALE GENOMIC DNA]</scope>
    <source>
        <strain evidence="5">NRRL Y-27907 / 11-Y1</strain>
    </source>
</reference>
<dbReference type="GO" id="GO:0005634">
    <property type="term" value="C:nucleus"/>
    <property type="evidence" value="ECO:0007669"/>
    <property type="project" value="TreeGrafter"/>
</dbReference>
<proteinExistence type="predicted"/>
<dbReference type="FunCoup" id="G3ASF3">
    <property type="interactions" value="395"/>
</dbReference>
<dbReference type="AlphaFoldDB" id="G3ASF3"/>
<dbReference type="PANTHER" id="PTHR48070:SF6">
    <property type="entry name" value="ESTERASE OVCA2"/>
    <property type="match status" value="1"/>
</dbReference>
<sequence length="291" mass="33371">MSQGKKQYKGKILFLHGYTQSASLFYAKTSALRKKLIKLGYKSVYLNGPYVLTPAQLPSTDSLSKFSSAANEDMKYRAWWVKRDSTNDRISLEESIESIRNYIDKGEIIADSDDVDESDAESEEEKKLPIVGIIGFSQGAALGGLVAHKFDEIFKVDPLKFVILYSGFKLNTTKKSGNDRYDHYYPEEQDVERINLKYLHIYGELDTVVEESRALSLYELTKRRSDLLRHPGGHFVPNSKLYIDQVTNWIHKVEQEDKEEDKEKNEVKNGEDKDKHDLATLMDMMDSFGTI</sequence>
<protein>
    <recommendedName>
        <fullName evidence="3">Serine hydrolase domain-containing protein</fullName>
    </recommendedName>
</protein>
<evidence type="ECO:0000256" key="2">
    <source>
        <dbReference type="SAM" id="MobiDB-lite"/>
    </source>
</evidence>
<feature type="domain" description="Serine hydrolase" evidence="3">
    <location>
        <begin position="9"/>
        <end position="246"/>
    </location>
</feature>
<feature type="compositionally biased region" description="Basic and acidic residues" evidence="2">
    <location>
        <begin position="254"/>
        <end position="278"/>
    </location>
</feature>
<dbReference type="EMBL" id="GL996504">
    <property type="protein sequence ID" value="EGW31070.1"/>
    <property type="molecule type" value="Genomic_DNA"/>
</dbReference>
<gene>
    <name evidence="4" type="ORF">SPAPADRAFT_62998</name>
</gene>
<dbReference type="PANTHER" id="PTHR48070">
    <property type="entry name" value="ESTERASE OVCA2"/>
    <property type="match status" value="1"/>
</dbReference>
<keyword evidence="1" id="KW-0378">Hydrolase</keyword>
<evidence type="ECO:0000313" key="5">
    <source>
        <dbReference type="Proteomes" id="UP000000709"/>
    </source>
</evidence>